<dbReference type="VEuPathDB" id="FungiDB:I302_02735"/>
<reference evidence="1" key="1">
    <citation type="submission" date="2013-07" db="EMBL/GenBank/DDBJ databases">
        <title>The Genome Sequence of Cryptococcus bestiolae CBS10118.</title>
        <authorList>
            <consortium name="The Broad Institute Genome Sequencing Platform"/>
            <person name="Cuomo C."/>
            <person name="Litvintseva A."/>
            <person name="Chen Y."/>
            <person name="Heitman J."/>
            <person name="Sun S."/>
            <person name="Springer D."/>
            <person name="Dromer F."/>
            <person name="Young S.K."/>
            <person name="Zeng Q."/>
            <person name="Gargeya S."/>
            <person name="Fitzgerald M."/>
            <person name="Abouelleil A."/>
            <person name="Alvarado L."/>
            <person name="Berlin A.M."/>
            <person name="Chapman S.B."/>
            <person name="Dewar J."/>
            <person name="Goldberg J."/>
            <person name="Griggs A."/>
            <person name="Gujja S."/>
            <person name="Hansen M."/>
            <person name="Howarth C."/>
            <person name="Imamovic A."/>
            <person name="Larimer J."/>
            <person name="McCowan C."/>
            <person name="Murphy C."/>
            <person name="Pearson M."/>
            <person name="Priest M."/>
            <person name="Roberts A."/>
            <person name="Saif S."/>
            <person name="Shea T."/>
            <person name="Sykes S."/>
            <person name="Wortman J."/>
            <person name="Nusbaum C."/>
            <person name="Birren B."/>
        </authorList>
    </citation>
    <scope>NUCLEOTIDE SEQUENCE [LARGE SCALE GENOMIC DNA]</scope>
    <source>
        <strain evidence="1">CBS 10118</strain>
    </source>
</reference>
<organism evidence="1">
    <name type="scientific">Kwoniella bestiolae CBS 10118</name>
    <dbReference type="NCBI Taxonomy" id="1296100"/>
    <lineage>
        <taxon>Eukaryota</taxon>
        <taxon>Fungi</taxon>
        <taxon>Dikarya</taxon>
        <taxon>Basidiomycota</taxon>
        <taxon>Agaricomycotina</taxon>
        <taxon>Tremellomycetes</taxon>
        <taxon>Tremellales</taxon>
        <taxon>Cryptococcaceae</taxon>
        <taxon>Kwoniella</taxon>
    </lineage>
</organism>
<reference evidence="2" key="2">
    <citation type="submission" date="2013-07" db="EMBL/GenBank/DDBJ databases">
        <authorList>
            <consortium name="The Broad Institute Genome Sequencing Platform"/>
            <person name="Cuomo C."/>
            <person name="Litvintseva A."/>
            <person name="Chen Y."/>
            <person name="Heitman J."/>
            <person name="Sun S."/>
            <person name="Springer D."/>
            <person name="Dromer F."/>
            <person name="Young S.K."/>
            <person name="Zeng Q."/>
            <person name="Gargeya S."/>
            <person name="Fitzgerald M."/>
            <person name="Abouelleil A."/>
            <person name="Alvarado L."/>
            <person name="Berlin A.M."/>
            <person name="Chapman S.B."/>
            <person name="Dewar J."/>
            <person name="Goldberg J."/>
            <person name="Griggs A."/>
            <person name="Gujja S."/>
            <person name="Hansen M."/>
            <person name="Howarth C."/>
            <person name="Imamovic A."/>
            <person name="Larimer J."/>
            <person name="McCowan C."/>
            <person name="Murphy C."/>
            <person name="Pearson M."/>
            <person name="Priest M."/>
            <person name="Roberts A."/>
            <person name="Saif S."/>
            <person name="Shea T."/>
            <person name="Sykes S."/>
            <person name="Wortman J."/>
            <person name="Nusbaum C."/>
            <person name="Birren B."/>
        </authorList>
    </citation>
    <scope>NUCLEOTIDE SEQUENCE</scope>
    <source>
        <strain evidence="2">CBS 10118</strain>
    </source>
</reference>
<reference evidence="2" key="4">
    <citation type="submission" date="2024-02" db="EMBL/GenBank/DDBJ databases">
        <title>Comparative genomics of Cryptococcus and Kwoniella reveals pathogenesis evolution and contrasting modes of karyotype evolution via chromosome fusion or intercentromeric recombination.</title>
        <authorList>
            <person name="Coelho M.A."/>
            <person name="David-Palma M."/>
            <person name="Shea T."/>
            <person name="Bowers K."/>
            <person name="McGinley-Smith S."/>
            <person name="Mohammad A.W."/>
            <person name="Gnirke A."/>
            <person name="Yurkov A.M."/>
            <person name="Nowrousian M."/>
            <person name="Sun S."/>
            <person name="Cuomo C.A."/>
            <person name="Heitman J."/>
        </authorList>
    </citation>
    <scope>NUCLEOTIDE SEQUENCE</scope>
    <source>
        <strain evidence="2">CBS 10118</strain>
    </source>
</reference>
<accession>A0A1B9GA46</accession>
<keyword evidence="3" id="KW-1185">Reference proteome</keyword>
<proteinExistence type="predicted"/>
<dbReference type="RefSeq" id="XP_019048955.1">
    <property type="nucleotide sequence ID" value="XM_019189393.1"/>
</dbReference>
<gene>
    <name evidence="1" type="ORF">I302_02735</name>
    <name evidence="2" type="ORF">I302_104030</name>
</gene>
<reference evidence="1" key="3">
    <citation type="submission" date="2014-01" db="EMBL/GenBank/DDBJ databases">
        <title>Evolution of pathogenesis and genome organization in the Tremellales.</title>
        <authorList>
            <person name="Cuomo C."/>
            <person name="Litvintseva A."/>
            <person name="Heitman J."/>
            <person name="Chen Y."/>
            <person name="Sun S."/>
            <person name="Springer D."/>
            <person name="Dromer F."/>
            <person name="Young S."/>
            <person name="Zeng Q."/>
            <person name="Chapman S."/>
            <person name="Gujja S."/>
            <person name="Saif S."/>
            <person name="Birren B."/>
        </authorList>
    </citation>
    <scope>NUCLEOTIDE SEQUENCE</scope>
    <source>
        <strain evidence="1">CBS 10118</strain>
    </source>
</reference>
<dbReference type="EMBL" id="KI894019">
    <property type="protein sequence ID" value="OCF27885.1"/>
    <property type="molecule type" value="Genomic_DNA"/>
</dbReference>
<dbReference type="Proteomes" id="UP000092730">
    <property type="component" value="Chromosome 2"/>
</dbReference>
<evidence type="ECO:0000313" key="1">
    <source>
        <dbReference type="EMBL" id="OCF27885.1"/>
    </source>
</evidence>
<evidence type="ECO:0000313" key="2">
    <source>
        <dbReference type="EMBL" id="WVW82025.1"/>
    </source>
</evidence>
<protein>
    <submittedName>
        <fullName evidence="1">Uncharacterized protein</fullName>
    </submittedName>
</protein>
<evidence type="ECO:0000313" key="3">
    <source>
        <dbReference type="Proteomes" id="UP000092730"/>
    </source>
</evidence>
<dbReference type="EMBL" id="CP144542">
    <property type="protein sequence ID" value="WVW82025.1"/>
    <property type="molecule type" value="Genomic_DNA"/>
</dbReference>
<dbReference type="GeneID" id="30207134"/>
<name>A0A1B9GA46_9TREE</name>
<dbReference type="AlphaFoldDB" id="A0A1B9GA46"/>
<dbReference type="KEGG" id="kbi:30207134"/>
<sequence length="147" mass="16580">MTTKAMAPSKLRMDFHSFRSHLDGRMDHLMFHDVDITLAPISASDGIISHADHFSRLEQALSEAADDSWKRLLGPGLWRQSTRAHIDRSLQAISLAYEDEIPENVAEEVLLSASCYENSLWRLPFKGLLQGSNLFPYVWAGAKQPDL</sequence>